<dbReference type="PANTHER" id="PTHR42718">
    <property type="entry name" value="MAJOR FACILITATOR SUPERFAMILY MULTIDRUG TRANSPORTER MFSC"/>
    <property type="match status" value="1"/>
</dbReference>
<dbReference type="EMBL" id="JAJVCN010000004">
    <property type="protein sequence ID" value="MCE7010293.1"/>
    <property type="molecule type" value="Genomic_DNA"/>
</dbReference>
<keyword evidence="3" id="KW-1003">Cell membrane</keyword>
<dbReference type="InterPro" id="IPR036259">
    <property type="entry name" value="MFS_trans_sf"/>
</dbReference>
<name>A0ABS8ZV48_9PSEU</name>
<feature type="transmembrane region" description="Helical" evidence="8">
    <location>
        <begin position="108"/>
        <end position="129"/>
    </location>
</feature>
<evidence type="ECO:0000256" key="5">
    <source>
        <dbReference type="ARBA" id="ARBA00022989"/>
    </source>
</evidence>
<dbReference type="Pfam" id="PF07690">
    <property type="entry name" value="MFS_1"/>
    <property type="match status" value="1"/>
</dbReference>
<evidence type="ECO:0000256" key="1">
    <source>
        <dbReference type="ARBA" id="ARBA00004651"/>
    </source>
</evidence>
<dbReference type="Proteomes" id="UP001521150">
    <property type="component" value="Unassembled WGS sequence"/>
</dbReference>
<feature type="transmembrane region" description="Helical" evidence="8">
    <location>
        <begin position="362"/>
        <end position="386"/>
    </location>
</feature>
<protein>
    <submittedName>
        <fullName evidence="10">MFS transporter</fullName>
    </submittedName>
</protein>
<evidence type="ECO:0000313" key="10">
    <source>
        <dbReference type="EMBL" id="MCE7010293.1"/>
    </source>
</evidence>
<keyword evidence="2" id="KW-0813">Transport</keyword>
<proteinExistence type="predicted"/>
<keyword evidence="6 8" id="KW-0472">Membrane</keyword>
<dbReference type="RefSeq" id="WP_233731883.1">
    <property type="nucleotide sequence ID" value="NZ_JAJVCN010000004.1"/>
</dbReference>
<feature type="transmembrane region" description="Helical" evidence="8">
    <location>
        <begin position="335"/>
        <end position="356"/>
    </location>
</feature>
<keyword evidence="11" id="KW-1185">Reference proteome</keyword>
<gene>
    <name evidence="10" type="ORF">LWC34_46940</name>
</gene>
<reference evidence="10 11" key="1">
    <citation type="submission" date="2021-12" db="EMBL/GenBank/DDBJ databases">
        <title>Genome sequence of Kibdelosporangium philippinense ATCC 49844.</title>
        <authorList>
            <person name="Fedorov E.A."/>
            <person name="Omeragic M."/>
            <person name="Shalygina K.F."/>
            <person name="Maclea K.S."/>
        </authorList>
    </citation>
    <scope>NUCLEOTIDE SEQUENCE [LARGE SCALE GENOMIC DNA]</scope>
    <source>
        <strain evidence="10 11">ATCC 49844</strain>
    </source>
</reference>
<accession>A0ABS8ZV48</accession>
<feature type="transmembrane region" description="Helical" evidence="8">
    <location>
        <begin position="52"/>
        <end position="71"/>
    </location>
</feature>
<feature type="transmembrane region" description="Helical" evidence="8">
    <location>
        <begin position="307"/>
        <end position="328"/>
    </location>
</feature>
<feature type="transmembrane region" description="Helical" evidence="8">
    <location>
        <begin position="15"/>
        <end position="40"/>
    </location>
</feature>
<evidence type="ECO:0000259" key="9">
    <source>
        <dbReference type="PROSITE" id="PS50850"/>
    </source>
</evidence>
<dbReference type="PANTHER" id="PTHR42718:SF47">
    <property type="entry name" value="METHYL VIOLOGEN RESISTANCE PROTEIN SMVA"/>
    <property type="match status" value="1"/>
</dbReference>
<dbReference type="InterPro" id="IPR011701">
    <property type="entry name" value="MFS"/>
</dbReference>
<comment type="subcellular location">
    <subcellularLocation>
        <location evidence="1">Cell membrane</location>
        <topology evidence="1">Multi-pass membrane protein</topology>
    </subcellularLocation>
</comment>
<evidence type="ECO:0000313" key="11">
    <source>
        <dbReference type="Proteomes" id="UP001521150"/>
    </source>
</evidence>
<comment type="caution">
    <text evidence="10">The sequence shown here is derived from an EMBL/GenBank/DDBJ whole genome shotgun (WGS) entry which is preliminary data.</text>
</comment>
<feature type="domain" description="Major facilitator superfamily (MFS) profile" evidence="9">
    <location>
        <begin position="17"/>
        <end position="504"/>
    </location>
</feature>
<dbReference type="CDD" id="cd17321">
    <property type="entry name" value="MFS_MMR_MDR_like"/>
    <property type="match status" value="1"/>
</dbReference>
<dbReference type="Gene3D" id="1.20.1250.20">
    <property type="entry name" value="MFS general substrate transporter like domains"/>
    <property type="match status" value="1"/>
</dbReference>
<feature type="transmembrane region" description="Helical" evidence="8">
    <location>
        <begin position="229"/>
        <end position="249"/>
    </location>
</feature>
<dbReference type="Gene3D" id="1.20.1720.10">
    <property type="entry name" value="Multidrug resistance protein D"/>
    <property type="match status" value="1"/>
</dbReference>
<evidence type="ECO:0000256" key="4">
    <source>
        <dbReference type="ARBA" id="ARBA00022692"/>
    </source>
</evidence>
<evidence type="ECO:0000256" key="8">
    <source>
        <dbReference type="SAM" id="Phobius"/>
    </source>
</evidence>
<sequence>MDLVASRQLATRREWFGLVVLVLPCLLVSMDLSVLFYALPFLSADLAPSSSQLLWILDLYGFVLAGFLITMGTLGDRIGRRKVLLAGAALFGLASIAAAYAQSTEMLIVARALLGIAGATLAPSTLSLIRNMFHDPRQRQVAVSVWTLGFAGGAIVGPIIGGFMLEHFWWGSVFLLNVPVMVLLLVLGPILLPEFRSPTASRFDLFGSVLSLATILPMIYGVKKLAADGFAWGYVGSIALGLAFGALFLRRMSTAEHPMIDVRLFRRVQFSGAVVACAITFLVLAGLGMFVSQYLQLVLGYGPLKAALWSLPGMAGMFVGVSVATGIAAKIKPSLIVATGLTLGGLGFVLFAQVSVESGVGWVVASQLVMAAGIGAVATIATDLVLATVPKESAGAAAAISETANEFGGATGIALLGSLGAVVYRSELEQTAPAGLPGETLAQAKETLGSAFEVAATLPTALGDALRFAASSTFVDGLRWVAWIGAGGSVLIAAFVLVVLRRVPPTAPNTPSTHTVPNGGGPDPAR</sequence>
<dbReference type="InterPro" id="IPR020846">
    <property type="entry name" value="MFS_dom"/>
</dbReference>
<feature type="transmembrane region" description="Helical" evidence="8">
    <location>
        <begin position="480"/>
        <end position="500"/>
    </location>
</feature>
<evidence type="ECO:0000256" key="2">
    <source>
        <dbReference type="ARBA" id="ARBA00022448"/>
    </source>
</evidence>
<feature type="transmembrane region" description="Helical" evidence="8">
    <location>
        <begin position="141"/>
        <end position="163"/>
    </location>
</feature>
<feature type="transmembrane region" description="Helical" evidence="8">
    <location>
        <begin position="83"/>
        <end position="102"/>
    </location>
</feature>
<evidence type="ECO:0000256" key="6">
    <source>
        <dbReference type="ARBA" id="ARBA00023136"/>
    </source>
</evidence>
<keyword evidence="4 8" id="KW-0812">Transmembrane</keyword>
<evidence type="ECO:0000256" key="7">
    <source>
        <dbReference type="SAM" id="MobiDB-lite"/>
    </source>
</evidence>
<dbReference type="PROSITE" id="PS50850">
    <property type="entry name" value="MFS"/>
    <property type="match status" value="1"/>
</dbReference>
<feature type="region of interest" description="Disordered" evidence="7">
    <location>
        <begin position="506"/>
        <end position="526"/>
    </location>
</feature>
<organism evidence="10 11">
    <name type="scientific">Kibdelosporangium philippinense</name>
    <dbReference type="NCBI Taxonomy" id="211113"/>
    <lineage>
        <taxon>Bacteria</taxon>
        <taxon>Bacillati</taxon>
        <taxon>Actinomycetota</taxon>
        <taxon>Actinomycetes</taxon>
        <taxon>Pseudonocardiales</taxon>
        <taxon>Pseudonocardiaceae</taxon>
        <taxon>Kibdelosporangium</taxon>
    </lineage>
</organism>
<feature type="transmembrane region" description="Helical" evidence="8">
    <location>
        <begin position="169"/>
        <end position="191"/>
    </location>
</feature>
<keyword evidence="5 8" id="KW-1133">Transmembrane helix</keyword>
<dbReference type="SUPFAM" id="SSF103473">
    <property type="entry name" value="MFS general substrate transporter"/>
    <property type="match status" value="1"/>
</dbReference>
<evidence type="ECO:0000256" key="3">
    <source>
        <dbReference type="ARBA" id="ARBA00022475"/>
    </source>
</evidence>
<feature type="transmembrane region" description="Helical" evidence="8">
    <location>
        <begin position="203"/>
        <end position="223"/>
    </location>
</feature>
<feature type="transmembrane region" description="Helical" evidence="8">
    <location>
        <begin position="270"/>
        <end position="295"/>
    </location>
</feature>